<dbReference type="PROSITE" id="PS50109">
    <property type="entry name" value="HIS_KIN"/>
    <property type="match status" value="1"/>
</dbReference>
<dbReference type="CDD" id="cd00082">
    <property type="entry name" value="HisKA"/>
    <property type="match status" value="1"/>
</dbReference>
<dbReference type="Gene3D" id="1.10.287.130">
    <property type="match status" value="1"/>
</dbReference>
<dbReference type="InterPro" id="IPR005467">
    <property type="entry name" value="His_kinase_dom"/>
</dbReference>
<dbReference type="InterPro" id="IPR003661">
    <property type="entry name" value="HisK_dim/P_dom"/>
</dbReference>
<dbReference type="PROSITE" id="PS50112">
    <property type="entry name" value="PAS"/>
    <property type="match status" value="1"/>
</dbReference>
<protein>
    <recommendedName>
        <fullName evidence="2">histidine kinase</fullName>
        <ecNumber evidence="2">2.7.13.3</ecNumber>
    </recommendedName>
</protein>
<dbReference type="SUPFAM" id="SSF55874">
    <property type="entry name" value="ATPase domain of HSP90 chaperone/DNA topoisomerase II/histidine kinase"/>
    <property type="match status" value="1"/>
</dbReference>
<sequence length="374" mass="42741">MKRKLPKSQSSEDLAPFVNAQYAEFLVEMAQQADQVIFVFDTNTKQFLYLNPSFEVVWQLTRESITANPQKLVDRIHKDDIAFLTLAYKELMDGTKQNTEFRIIHPDGSEGTIRLSAFLIKTKAGNSAITGFATEVTEYKKYSDTLKKYAAKKNSILEILSHDLAGPLGSIQGLVGVLERRAEKKEDVELLRIIEETSKRGIILIRDFVKQEFLESANVDLIKTRVDLVSKIKEVIEQYKYSEQSIAKTFHFDSSKEKIYVEIDHVKFMQVINNLISNAIKFTHDGGIISIRLEERKNTIITSIQDNGIGIPEHVQEDLFEKFTKARRPGIKGEPSVGLGMSISKTIVEWHEGKIWFESKENKGTTFYIEIPRE</sequence>
<dbReference type="InterPro" id="IPR000014">
    <property type="entry name" value="PAS"/>
</dbReference>
<dbReference type="KEGG" id="rhoz:GXP67_01960"/>
<comment type="catalytic activity">
    <reaction evidence="1">
        <text>ATP + protein L-histidine = ADP + protein N-phospho-L-histidine.</text>
        <dbReference type="EC" id="2.7.13.3"/>
    </reaction>
</comment>
<dbReference type="PANTHER" id="PTHR43711">
    <property type="entry name" value="TWO-COMPONENT HISTIDINE KINASE"/>
    <property type="match status" value="1"/>
</dbReference>
<evidence type="ECO:0000259" key="8">
    <source>
        <dbReference type="PROSITE" id="PS50112"/>
    </source>
</evidence>
<feature type="domain" description="PAS" evidence="8">
    <location>
        <begin position="22"/>
        <end position="95"/>
    </location>
</feature>
<evidence type="ECO:0000313" key="10">
    <source>
        <dbReference type="EMBL" id="QHT65519.1"/>
    </source>
</evidence>
<dbReference type="SMART" id="SM00387">
    <property type="entry name" value="HATPase_c"/>
    <property type="match status" value="1"/>
</dbReference>
<feature type="domain" description="PAC" evidence="9">
    <location>
        <begin position="97"/>
        <end position="148"/>
    </location>
</feature>
<keyword evidence="4" id="KW-0808">Transferase</keyword>
<dbReference type="GO" id="GO:0000155">
    <property type="term" value="F:phosphorelay sensor kinase activity"/>
    <property type="evidence" value="ECO:0007669"/>
    <property type="project" value="InterPro"/>
</dbReference>
<dbReference type="RefSeq" id="WP_162441606.1">
    <property type="nucleotide sequence ID" value="NZ_CP048222.1"/>
</dbReference>
<dbReference type="InterPro" id="IPR003594">
    <property type="entry name" value="HATPase_dom"/>
</dbReference>
<feature type="domain" description="Histidine kinase" evidence="7">
    <location>
        <begin position="159"/>
        <end position="374"/>
    </location>
</feature>
<dbReference type="NCBIfam" id="TIGR00229">
    <property type="entry name" value="sensory_box"/>
    <property type="match status" value="1"/>
</dbReference>
<dbReference type="InterPro" id="IPR004358">
    <property type="entry name" value="Sig_transdc_His_kin-like_C"/>
</dbReference>
<evidence type="ECO:0000256" key="4">
    <source>
        <dbReference type="ARBA" id="ARBA00022679"/>
    </source>
</evidence>
<evidence type="ECO:0000256" key="5">
    <source>
        <dbReference type="ARBA" id="ARBA00022777"/>
    </source>
</evidence>
<evidence type="ECO:0000259" key="9">
    <source>
        <dbReference type="PROSITE" id="PS50113"/>
    </source>
</evidence>
<proteinExistence type="predicted"/>
<dbReference type="PRINTS" id="PR00344">
    <property type="entry name" value="BCTRLSENSOR"/>
</dbReference>
<evidence type="ECO:0000256" key="3">
    <source>
        <dbReference type="ARBA" id="ARBA00022553"/>
    </source>
</evidence>
<dbReference type="PANTHER" id="PTHR43711:SF26">
    <property type="entry name" value="SENSOR HISTIDINE KINASE RCSC"/>
    <property type="match status" value="1"/>
</dbReference>
<dbReference type="Proteomes" id="UP000480178">
    <property type="component" value="Chromosome"/>
</dbReference>
<dbReference type="AlphaFoldDB" id="A0A6C0GC18"/>
<dbReference type="Gene3D" id="3.30.565.10">
    <property type="entry name" value="Histidine kinase-like ATPase, C-terminal domain"/>
    <property type="match status" value="1"/>
</dbReference>
<dbReference type="InterPro" id="IPR035965">
    <property type="entry name" value="PAS-like_dom_sf"/>
</dbReference>
<dbReference type="InterPro" id="IPR036890">
    <property type="entry name" value="HATPase_C_sf"/>
</dbReference>
<keyword evidence="3" id="KW-0597">Phosphoprotein</keyword>
<dbReference type="EMBL" id="CP048222">
    <property type="protein sequence ID" value="QHT65519.1"/>
    <property type="molecule type" value="Genomic_DNA"/>
</dbReference>
<dbReference type="Gene3D" id="3.30.450.20">
    <property type="entry name" value="PAS domain"/>
    <property type="match status" value="1"/>
</dbReference>
<dbReference type="PROSITE" id="PS50113">
    <property type="entry name" value="PAC"/>
    <property type="match status" value="1"/>
</dbReference>
<dbReference type="InterPro" id="IPR013655">
    <property type="entry name" value="PAS_fold_3"/>
</dbReference>
<dbReference type="CDD" id="cd00075">
    <property type="entry name" value="HATPase"/>
    <property type="match status" value="1"/>
</dbReference>
<evidence type="ECO:0000256" key="2">
    <source>
        <dbReference type="ARBA" id="ARBA00012438"/>
    </source>
</evidence>
<evidence type="ECO:0000256" key="1">
    <source>
        <dbReference type="ARBA" id="ARBA00000085"/>
    </source>
</evidence>
<evidence type="ECO:0000256" key="6">
    <source>
        <dbReference type="ARBA" id="ARBA00023012"/>
    </source>
</evidence>
<dbReference type="Pfam" id="PF02518">
    <property type="entry name" value="HATPase_c"/>
    <property type="match status" value="1"/>
</dbReference>
<dbReference type="Pfam" id="PF08447">
    <property type="entry name" value="PAS_3"/>
    <property type="match status" value="1"/>
</dbReference>
<evidence type="ECO:0000313" key="11">
    <source>
        <dbReference type="Proteomes" id="UP000480178"/>
    </source>
</evidence>
<dbReference type="InterPro" id="IPR000700">
    <property type="entry name" value="PAS-assoc_C"/>
</dbReference>
<reference evidence="10 11" key="1">
    <citation type="submission" date="2020-01" db="EMBL/GenBank/DDBJ databases">
        <authorList>
            <person name="Kim M.K."/>
        </authorList>
    </citation>
    <scope>NUCLEOTIDE SEQUENCE [LARGE SCALE GENOMIC DNA]</scope>
    <source>
        <strain evidence="10 11">172606-1</strain>
    </source>
</reference>
<organism evidence="10 11">
    <name type="scientific">Rhodocytophaga rosea</name>
    <dbReference type="NCBI Taxonomy" id="2704465"/>
    <lineage>
        <taxon>Bacteria</taxon>
        <taxon>Pseudomonadati</taxon>
        <taxon>Bacteroidota</taxon>
        <taxon>Cytophagia</taxon>
        <taxon>Cytophagales</taxon>
        <taxon>Rhodocytophagaceae</taxon>
        <taxon>Rhodocytophaga</taxon>
    </lineage>
</organism>
<dbReference type="EC" id="2.7.13.3" evidence="2"/>
<keyword evidence="11" id="KW-1185">Reference proteome</keyword>
<dbReference type="FunFam" id="3.30.565.10:FF:000006">
    <property type="entry name" value="Sensor histidine kinase WalK"/>
    <property type="match status" value="1"/>
</dbReference>
<dbReference type="SUPFAM" id="SSF55785">
    <property type="entry name" value="PYP-like sensor domain (PAS domain)"/>
    <property type="match status" value="1"/>
</dbReference>
<evidence type="ECO:0000259" key="7">
    <source>
        <dbReference type="PROSITE" id="PS50109"/>
    </source>
</evidence>
<keyword evidence="6" id="KW-0902">Two-component regulatory system</keyword>
<dbReference type="SUPFAM" id="SSF47384">
    <property type="entry name" value="Homodimeric domain of signal transducing histidine kinase"/>
    <property type="match status" value="1"/>
</dbReference>
<dbReference type="InterPro" id="IPR036097">
    <property type="entry name" value="HisK_dim/P_sf"/>
</dbReference>
<gene>
    <name evidence="10" type="ORF">GXP67_01960</name>
</gene>
<dbReference type="InterPro" id="IPR050736">
    <property type="entry name" value="Sensor_HK_Regulatory"/>
</dbReference>
<name>A0A6C0GC18_9BACT</name>
<accession>A0A6C0GC18</accession>
<dbReference type="CDD" id="cd00130">
    <property type="entry name" value="PAS"/>
    <property type="match status" value="1"/>
</dbReference>
<keyword evidence="5" id="KW-0418">Kinase</keyword>